<dbReference type="PANTHER" id="PTHR45527">
    <property type="entry name" value="NONRIBOSOMAL PEPTIDE SYNTHETASE"/>
    <property type="match status" value="1"/>
</dbReference>
<reference evidence="3 4" key="1">
    <citation type="submission" date="2020-08" db="EMBL/GenBank/DDBJ databases">
        <title>Sequencing the genomes of 1000 actinobacteria strains.</title>
        <authorList>
            <person name="Klenk H.-P."/>
        </authorList>
    </citation>
    <scope>NUCLEOTIDE SEQUENCE [LARGE SCALE GENOMIC DNA]</scope>
    <source>
        <strain evidence="3 4">DSM 44786</strain>
    </source>
</reference>
<protein>
    <recommendedName>
        <fullName evidence="2">Condensation domain-containing protein</fullName>
    </recommendedName>
</protein>
<dbReference type="Pfam" id="PF00668">
    <property type="entry name" value="Condensation"/>
    <property type="match status" value="1"/>
</dbReference>
<dbReference type="AlphaFoldDB" id="A0A7W7WKZ9"/>
<dbReference type="PANTHER" id="PTHR45527:SF1">
    <property type="entry name" value="FATTY ACID SYNTHASE"/>
    <property type="match status" value="1"/>
</dbReference>
<dbReference type="GO" id="GO:0047527">
    <property type="term" value="F:2,3-dihydroxybenzoate-serine ligase activity"/>
    <property type="evidence" value="ECO:0007669"/>
    <property type="project" value="TreeGrafter"/>
</dbReference>
<name>A0A7W7WKZ9_9ACTN</name>
<dbReference type="GO" id="GO:0031177">
    <property type="term" value="F:phosphopantetheine binding"/>
    <property type="evidence" value="ECO:0007669"/>
    <property type="project" value="TreeGrafter"/>
</dbReference>
<feature type="region of interest" description="Disordered" evidence="1">
    <location>
        <begin position="352"/>
        <end position="372"/>
    </location>
</feature>
<evidence type="ECO:0000256" key="1">
    <source>
        <dbReference type="SAM" id="MobiDB-lite"/>
    </source>
</evidence>
<dbReference type="GO" id="GO:0043041">
    <property type="term" value="P:amino acid activation for nonribosomal peptide biosynthetic process"/>
    <property type="evidence" value="ECO:0007669"/>
    <property type="project" value="TreeGrafter"/>
</dbReference>
<dbReference type="GO" id="GO:0009239">
    <property type="term" value="P:enterobactin biosynthetic process"/>
    <property type="evidence" value="ECO:0007669"/>
    <property type="project" value="TreeGrafter"/>
</dbReference>
<comment type="caution">
    <text evidence="3">The sequence shown here is derived from an EMBL/GenBank/DDBJ whole genome shotgun (WGS) entry which is preliminary data.</text>
</comment>
<dbReference type="GO" id="GO:0009366">
    <property type="term" value="C:enterobactin synthetase complex"/>
    <property type="evidence" value="ECO:0007669"/>
    <property type="project" value="TreeGrafter"/>
</dbReference>
<dbReference type="RefSeq" id="WP_184922573.1">
    <property type="nucleotide sequence ID" value="NZ_JACHJR010000001.1"/>
</dbReference>
<evidence type="ECO:0000313" key="3">
    <source>
        <dbReference type="EMBL" id="MBB4950941.1"/>
    </source>
</evidence>
<accession>A0A7W7WKZ9</accession>
<gene>
    <name evidence="3" type="ORF">F4556_006476</name>
</gene>
<dbReference type="InterPro" id="IPR023213">
    <property type="entry name" value="CAT-like_dom_sf"/>
</dbReference>
<dbReference type="InterPro" id="IPR001242">
    <property type="entry name" value="Condensation_dom"/>
</dbReference>
<dbReference type="EMBL" id="JACHJR010000001">
    <property type="protein sequence ID" value="MBB4950941.1"/>
    <property type="molecule type" value="Genomic_DNA"/>
</dbReference>
<dbReference type="Gene3D" id="3.30.559.30">
    <property type="entry name" value="Nonribosomal peptide synthetase, condensation domain"/>
    <property type="match status" value="1"/>
</dbReference>
<dbReference type="Gene3D" id="3.30.559.10">
    <property type="entry name" value="Chloramphenicol acetyltransferase-like domain"/>
    <property type="match status" value="1"/>
</dbReference>
<dbReference type="Proteomes" id="UP000573327">
    <property type="component" value="Unassembled WGS sequence"/>
</dbReference>
<dbReference type="SUPFAM" id="SSF52777">
    <property type="entry name" value="CoA-dependent acyltransferases"/>
    <property type="match status" value="2"/>
</dbReference>
<evidence type="ECO:0000313" key="4">
    <source>
        <dbReference type="Proteomes" id="UP000573327"/>
    </source>
</evidence>
<feature type="domain" description="Condensation" evidence="2">
    <location>
        <begin position="58"/>
        <end position="441"/>
    </location>
</feature>
<proteinExistence type="predicted"/>
<sequence>MGGQAERVTVHFAGDGAGVDELSWGMWEIWHAMVGQHSSLPIGGRTALPAGTTVADVAEELRYLMGRFPSMRTRLRIDPAGRPTQQLFDSGSTTLEVYDAGDADPDQVASEVEQRYRSTPFDYTDEWPVRMAVVRRDGRATHLISIMNHLVTDAAGGAIMLREVRQRSTAPVTGLQQLEQAAWQRSPAGQRQNDQALRHWERVLRAIPARRFPPSADPRTPRHWTAEFHSPALRLALPVIAERTGTDNRTVLLALYAVALHRVTGVGPVVLRPVVNNRFRPGLSEVVCMVAQAGVSVLEIGDGTVDEAVELTRRGTMATHKHAYFHPEQLNELLARVSAERDEAVDVQCFFNDRSTDGPSAEDSPPSGRRLRRARAESAFRWVRRSEIATDALMVSFDDAPGGLLMEIQTDTHYFSPGDAEALAHGLEAVAVEAALDPATPARVPSGARPSGRLR</sequence>
<dbReference type="GO" id="GO:0008610">
    <property type="term" value="P:lipid biosynthetic process"/>
    <property type="evidence" value="ECO:0007669"/>
    <property type="project" value="UniProtKB-ARBA"/>
</dbReference>
<evidence type="ECO:0000259" key="2">
    <source>
        <dbReference type="Pfam" id="PF00668"/>
    </source>
</evidence>
<dbReference type="GO" id="GO:0005829">
    <property type="term" value="C:cytosol"/>
    <property type="evidence" value="ECO:0007669"/>
    <property type="project" value="TreeGrafter"/>
</dbReference>
<organism evidence="3 4">
    <name type="scientific">Kitasatospora gansuensis</name>
    <dbReference type="NCBI Taxonomy" id="258050"/>
    <lineage>
        <taxon>Bacteria</taxon>
        <taxon>Bacillati</taxon>
        <taxon>Actinomycetota</taxon>
        <taxon>Actinomycetes</taxon>
        <taxon>Kitasatosporales</taxon>
        <taxon>Streptomycetaceae</taxon>
        <taxon>Kitasatospora</taxon>
    </lineage>
</organism>
<keyword evidence="4" id="KW-1185">Reference proteome</keyword>